<name>A0A4P7DAK6_9BURK</name>
<accession>A0A4P7DAK6</accession>
<keyword evidence="10" id="KW-1185">Reference proteome</keyword>
<dbReference type="InterPro" id="IPR003688">
    <property type="entry name" value="TraG/VirD4"/>
</dbReference>
<dbReference type="EMBL" id="CP038152">
    <property type="protein sequence ID" value="QBR04250.1"/>
    <property type="molecule type" value="Genomic_DNA"/>
</dbReference>
<dbReference type="OrthoDB" id="9759295at2"/>
<evidence type="ECO:0000256" key="1">
    <source>
        <dbReference type="ARBA" id="ARBA00004651"/>
    </source>
</evidence>
<comment type="subcellular location">
    <subcellularLocation>
        <location evidence="1">Cell membrane</location>
        <topology evidence="1">Multi-pass membrane protein</topology>
    </subcellularLocation>
</comment>
<feature type="transmembrane region" description="Helical" evidence="8">
    <location>
        <begin position="72"/>
        <end position="96"/>
    </location>
</feature>
<feature type="compositionally biased region" description="Basic residues" evidence="7">
    <location>
        <begin position="182"/>
        <end position="192"/>
    </location>
</feature>
<protein>
    <submittedName>
        <fullName evidence="9">TRAG family protein</fullName>
    </submittedName>
</protein>
<evidence type="ECO:0000256" key="7">
    <source>
        <dbReference type="SAM" id="MobiDB-lite"/>
    </source>
</evidence>
<keyword evidence="6 8" id="KW-0472">Membrane</keyword>
<evidence type="ECO:0000313" key="10">
    <source>
        <dbReference type="Proteomes" id="UP000295727"/>
    </source>
</evidence>
<evidence type="ECO:0000256" key="2">
    <source>
        <dbReference type="ARBA" id="ARBA00008806"/>
    </source>
</evidence>
<dbReference type="RefSeq" id="WP_134760447.1">
    <property type="nucleotide sequence ID" value="NZ_CP038152.1"/>
</dbReference>
<gene>
    <name evidence="9" type="ORF">E1956_44820</name>
</gene>
<dbReference type="Proteomes" id="UP000295727">
    <property type="component" value="Plasmid unnamed1"/>
</dbReference>
<proteinExistence type="inferred from homology"/>
<evidence type="ECO:0000256" key="6">
    <source>
        <dbReference type="ARBA" id="ARBA00023136"/>
    </source>
</evidence>
<evidence type="ECO:0000313" key="9">
    <source>
        <dbReference type="EMBL" id="QBR04250.1"/>
    </source>
</evidence>
<keyword evidence="5 8" id="KW-1133">Transmembrane helix</keyword>
<evidence type="ECO:0000256" key="5">
    <source>
        <dbReference type="ARBA" id="ARBA00022989"/>
    </source>
</evidence>
<evidence type="ECO:0000256" key="8">
    <source>
        <dbReference type="SAM" id="Phobius"/>
    </source>
</evidence>
<keyword evidence="4 8" id="KW-0812">Transmembrane</keyword>
<reference evidence="9 10" key="1">
    <citation type="submission" date="2019-03" db="EMBL/GenBank/DDBJ databases">
        <title>Paraburkholderia sp. 7MH5, isolated from subtropical forest soil.</title>
        <authorList>
            <person name="Gao Z.-H."/>
            <person name="Qiu L.-H."/>
        </authorList>
    </citation>
    <scope>NUCLEOTIDE SEQUENCE [LARGE SCALE GENOMIC DNA]</scope>
    <source>
        <strain evidence="9 10">7MH5</strain>
        <plasmid evidence="9 10">unnamed1</plasmid>
    </source>
</reference>
<dbReference type="InterPro" id="IPR027417">
    <property type="entry name" value="P-loop_NTPase"/>
</dbReference>
<geneLocation type="plasmid" evidence="9 10">
    <name>unnamed1</name>
</geneLocation>
<organism evidence="9 10">
    <name type="scientific">Paraburkholderia pallida</name>
    <dbReference type="NCBI Taxonomy" id="2547399"/>
    <lineage>
        <taxon>Bacteria</taxon>
        <taxon>Pseudomonadati</taxon>
        <taxon>Pseudomonadota</taxon>
        <taxon>Betaproteobacteria</taxon>
        <taxon>Burkholderiales</taxon>
        <taxon>Burkholderiaceae</taxon>
        <taxon>Paraburkholderia</taxon>
    </lineage>
</organism>
<dbReference type="Gene3D" id="3.40.50.300">
    <property type="entry name" value="P-loop containing nucleotide triphosphate hydrolases"/>
    <property type="match status" value="1"/>
</dbReference>
<feature type="region of interest" description="Disordered" evidence="7">
    <location>
        <begin position="181"/>
        <end position="200"/>
    </location>
</feature>
<dbReference type="SUPFAM" id="SSF52540">
    <property type="entry name" value="P-loop containing nucleoside triphosphate hydrolases"/>
    <property type="match status" value="1"/>
</dbReference>
<comment type="similarity">
    <text evidence="2">Belongs to the VirD4/TraG family.</text>
</comment>
<dbReference type="PANTHER" id="PTHR37937">
    <property type="entry name" value="CONJUGATIVE TRANSFER: DNA TRANSPORT"/>
    <property type="match status" value="1"/>
</dbReference>
<feature type="region of interest" description="Disordered" evidence="7">
    <location>
        <begin position="560"/>
        <end position="584"/>
    </location>
</feature>
<keyword evidence="9" id="KW-0614">Plasmid</keyword>
<dbReference type="InterPro" id="IPR051539">
    <property type="entry name" value="T4SS-coupling_protein"/>
</dbReference>
<feature type="transmembrane region" description="Helical" evidence="8">
    <location>
        <begin position="37"/>
        <end position="60"/>
    </location>
</feature>
<dbReference type="Pfam" id="PF02534">
    <property type="entry name" value="T4SS-DNA_transf"/>
    <property type="match status" value="1"/>
</dbReference>
<feature type="compositionally biased region" description="Polar residues" evidence="7">
    <location>
        <begin position="573"/>
        <end position="584"/>
    </location>
</feature>
<feature type="region of interest" description="Disordered" evidence="7">
    <location>
        <begin position="751"/>
        <end position="780"/>
    </location>
</feature>
<evidence type="ECO:0000256" key="3">
    <source>
        <dbReference type="ARBA" id="ARBA00022475"/>
    </source>
</evidence>
<feature type="transmembrane region" description="Helical" evidence="8">
    <location>
        <begin position="128"/>
        <end position="151"/>
    </location>
</feature>
<dbReference type="GO" id="GO:0005886">
    <property type="term" value="C:plasma membrane"/>
    <property type="evidence" value="ECO:0007669"/>
    <property type="project" value="UniProtKB-SubCell"/>
</dbReference>
<dbReference type="PANTHER" id="PTHR37937:SF1">
    <property type="entry name" value="CONJUGATIVE TRANSFER: DNA TRANSPORT"/>
    <property type="match status" value="1"/>
</dbReference>
<sequence length="780" mass="84753">MKTRLLVAGVLSVLSGAVVSGAARLLHLDAITDPVEIAAVAGLVVVACLLWGVCASAVLLKTATLAERIIAAALLALVVLAGLAVAGQFAGAMAFAKLEKLPDSAIGLWTLRDYWHAWGDVKAVKRSLQMATVVSVIVPLLPVAAIVAALVTKPKRELHGDARFAYGYEIRRDGLLDEANGRRRHRGNRGGRRRDDDRDPSIIVGRYKGRYLTFRGTEFVMVAARTRSRKGVAIVIPNLLTFPHSVACLDVKGENFDLTSRYRQACGQQVVRWAPFDQKGLTHRWNPLFKIAKSPAFVRVGRLQAIAARLYHTTDGRNKFFYEQAADLFMGLALYLMEMTGDCTFGQVLRLATTPDKKVREHLSELMQHEPKRGVPLSGDCLGALSRVLASPDETMLNIVATFNAGLRLFSNPIVDQATSACDFELDRVRRELMSIYIVLPVRELAVASLLGNLFYTQLIEDNLDVLPGEDPAIKYQCLAVGDEITALGRIEVLGKGNAFIAGYWIRLLTILQSKAQLEPNDLYGPAGARTLITNHAVLVAYAPGNQADAKELSETLGTFTEKATSKSRNHGRNTSTGTSTSDQGRALMLDQELKRMEQHEEIVLGFQRPILCEKATYYEDDLFIDRMRSVSPRLAAIDKRLPTEEEIKAAWQAGELRATGIPTHNPETYHAALSAKAAGEIRLARQAGAKPLTAAELLALDQRTPGPLATGMALAGFEADLGELGVVMRDDVREMLAGIRIDFSGANVGAGDDADQGQIGRAPASVAPADNEVKEVSHG</sequence>
<dbReference type="AlphaFoldDB" id="A0A4P7DAK6"/>
<dbReference type="CDD" id="cd01127">
    <property type="entry name" value="TrwB_TraG_TraD_VirD4"/>
    <property type="match status" value="1"/>
</dbReference>
<evidence type="ECO:0000256" key="4">
    <source>
        <dbReference type="ARBA" id="ARBA00022692"/>
    </source>
</evidence>
<dbReference type="KEGG" id="ppai:E1956_44820"/>
<keyword evidence="3" id="KW-1003">Cell membrane</keyword>